<protein>
    <submittedName>
        <fullName evidence="2">Glycosyltransferase</fullName>
    </submittedName>
</protein>
<dbReference type="PANTHER" id="PTHR22916:SF67">
    <property type="entry name" value="COLANIC ACID BIOSYNTHESIS GLYCOSYL TRANSFERASE WCAE-RELATED"/>
    <property type="match status" value="1"/>
</dbReference>
<dbReference type="Proteomes" id="UP000249375">
    <property type="component" value="Chromosome"/>
</dbReference>
<dbReference type="InterPro" id="IPR001173">
    <property type="entry name" value="Glyco_trans_2-like"/>
</dbReference>
<dbReference type="InterPro" id="IPR029044">
    <property type="entry name" value="Nucleotide-diphossugar_trans"/>
</dbReference>
<dbReference type="Pfam" id="PF00535">
    <property type="entry name" value="Glycos_transf_2"/>
    <property type="match status" value="1"/>
</dbReference>
<feature type="domain" description="Glycosyltransferase 2-like" evidence="1">
    <location>
        <begin position="4"/>
        <end position="131"/>
    </location>
</feature>
<proteinExistence type="predicted"/>
<evidence type="ECO:0000259" key="1">
    <source>
        <dbReference type="Pfam" id="PF00535"/>
    </source>
</evidence>
<dbReference type="EMBL" id="CP033459">
    <property type="protein sequence ID" value="QFQ13416.1"/>
    <property type="molecule type" value="Genomic_DNA"/>
</dbReference>
<dbReference type="OrthoDB" id="9788101at2"/>
<evidence type="ECO:0000313" key="3">
    <source>
        <dbReference type="Proteomes" id="UP000249375"/>
    </source>
</evidence>
<accession>A0A5P8E8Y1</accession>
<keyword evidence="3" id="KW-1185">Reference proteome</keyword>
<gene>
    <name evidence="2" type="ORF">C7Y71_010545</name>
</gene>
<dbReference type="Gene3D" id="3.90.550.10">
    <property type="entry name" value="Spore Coat Polysaccharide Biosynthesis Protein SpsA, Chain A"/>
    <property type="match status" value="1"/>
</dbReference>
<dbReference type="AlphaFoldDB" id="A0A5P8E8Y1"/>
<organism evidence="2 3">
    <name type="scientific">Pseudoprevotella muciniphila</name>
    <dbReference type="NCBI Taxonomy" id="2133944"/>
    <lineage>
        <taxon>Bacteria</taxon>
        <taxon>Pseudomonadati</taxon>
        <taxon>Bacteroidota</taxon>
        <taxon>Bacteroidia</taxon>
        <taxon>Bacteroidales</taxon>
        <taxon>Prevotellaceae</taxon>
        <taxon>Pseudoprevotella</taxon>
    </lineage>
</organism>
<reference evidence="2 3" key="1">
    <citation type="submission" date="2018-11" db="EMBL/GenBank/DDBJ databases">
        <authorList>
            <person name="Na S.W."/>
            <person name="Baik M."/>
        </authorList>
    </citation>
    <scope>NUCLEOTIDE SEQUENCE [LARGE SCALE GENOMIC DNA]</scope>
    <source>
        <strain evidence="2 3">E39</strain>
    </source>
</reference>
<dbReference type="RefSeq" id="WP_111897703.1">
    <property type="nucleotide sequence ID" value="NZ_CP033459.1"/>
</dbReference>
<keyword evidence="2" id="KW-0808">Transferase</keyword>
<dbReference type="KEGG" id="alq:C7Y71_010545"/>
<dbReference type="SUPFAM" id="SSF53448">
    <property type="entry name" value="Nucleotide-diphospho-sugar transferases"/>
    <property type="match status" value="1"/>
</dbReference>
<dbReference type="CDD" id="cd06433">
    <property type="entry name" value="GT_2_WfgS_like"/>
    <property type="match status" value="1"/>
</dbReference>
<evidence type="ECO:0000313" key="2">
    <source>
        <dbReference type="EMBL" id="QFQ13416.1"/>
    </source>
</evidence>
<dbReference type="GO" id="GO:0016758">
    <property type="term" value="F:hexosyltransferase activity"/>
    <property type="evidence" value="ECO:0007669"/>
    <property type="project" value="UniProtKB-ARBA"/>
</dbReference>
<dbReference type="PANTHER" id="PTHR22916">
    <property type="entry name" value="GLYCOSYLTRANSFERASE"/>
    <property type="match status" value="1"/>
</dbReference>
<sequence>MRLSIITINFNNADGLKRTIGSVRAQTYRDFEHIVIDGASTDGSVDIIRKYADGLSYWVSEKDNGIYNAMNKGILAAKGKYTLFLNSGDYLYADDVLEKVFENEFDEDIVSCGCHDVWENGTTIDHYPPKRITLYSVQHSSLSHPSTFIKRDLFNRTTLYDESYRIISDWTYFVQSLIWNNCSYRYFDILVTTFVCDGVSSTNHKAGNIEEDDYISKHYPRVWEDYFMDECVFNSIRWIYNQNHIIKKIFVFPFRCINSVFKLRRRLGYKIRIKKT</sequence>
<name>A0A5P8E8Y1_9BACT</name>